<evidence type="ECO:0000313" key="3">
    <source>
        <dbReference type="EMBL" id="PRX49125.1"/>
    </source>
</evidence>
<feature type="compositionally biased region" description="Basic and acidic residues" evidence="1">
    <location>
        <begin position="13"/>
        <end position="23"/>
    </location>
</feature>
<sequence>MLTTPHLPGTMHTRSDAATDRGPRGINADATATHTDPQTGRTAFVVADGVGDHLLAARAARVAARTAATAAVRYGAAAALRRAQEELRAEFPDDKADAVLVVAVLPPGDQEEPMYDIAWVGDCRVYRWNGRVLHQVTVDHTLAEFWRAHGLTPSPRMEHVVTDSVRTAREADIGHARIGAGAGRLLLCSDGVHKPLDLTRIKTLLAKDAPASATALALVDEARAEGSTDNATALVVDRFPA</sequence>
<dbReference type="InterPro" id="IPR036457">
    <property type="entry name" value="PPM-type-like_dom_sf"/>
</dbReference>
<feature type="domain" description="PPM-type phosphatase" evidence="2">
    <location>
        <begin position="14"/>
        <end position="238"/>
    </location>
</feature>
<protein>
    <submittedName>
        <fullName evidence="3">Protein phosphatase</fullName>
    </submittedName>
</protein>
<feature type="region of interest" description="Disordered" evidence="1">
    <location>
        <begin position="1"/>
        <end position="37"/>
    </location>
</feature>
<dbReference type="PROSITE" id="PS51746">
    <property type="entry name" value="PPM_2"/>
    <property type="match status" value="1"/>
</dbReference>
<accession>A0A2T0LYC7</accession>
<name>A0A2T0LYC7_9PSEU</name>
<evidence type="ECO:0000256" key="1">
    <source>
        <dbReference type="SAM" id="MobiDB-lite"/>
    </source>
</evidence>
<reference evidence="3 4" key="1">
    <citation type="submission" date="2018-03" db="EMBL/GenBank/DDBJ databases">
        <title>Genomic Encyclopedia of Type Strains, Phase III (KMG-III): the genomes of soil and plant-associated and newly described type strains.</title>
        <authorList>
            <person name="Whitman W."/>
        </authorList>
    </citation>
    <scope>NUCLEOTIDE SEQUENCE [LARGE SCALE GENOMIC DNA]</scope>
    <source>
        <strain evidence="3 4">CGMCC 4.7125</strain>
    </source>
</reference>
<dbReference type="SUPFAM" id="SSF81606">
    <property type="entry name" value="PP2C-like"/>
    <property type="match status" value="1"/>
</dbReference>
<evidence type="ECO:0000259" key="2">
    <source>
        <dbReference type="PROSITE" id="PS51746"/>
    </source>
</evidence>
<dbReference type="Proteomes" id="UP000238362">
    <property type="component" value="Unassembled WGS sequence"/>
</dbReference>
<dbReference type="AlphaFoldDB" id="A0A2T0LYC7"/>
<organism evidence="3 4">
    <name type="scientific">Prauserella shujinwangii</name>
    <dbReference type="NCBI Taxonomy" id="1453103"/>
    <lineage>
        <taxon>Bacteria</taxon>
        <taxon>Bacillati</taxon>
        <taxon>Actinomycetota</taxon>
        <taxon>Actinomycetes</taxon>
        <taxon>Pseudonocardiales</taxon>
        <taxon>Pseudonocardiaceae</taxon>
        <taxon>Prauserella</taxon>
    </lineage>
</organism>
<gene>
    <name evidence="3" type="ORF">B0I33_103158</name>
</gene>
<evidence type="ECO:0000313" key="4">
    <source>
        <dbReference type="Proteomes" id="UP000238362"/>
    </source>
</evidence>
<proteinExistence type="predicted"/>
<dbReference type="Gene3D" id="3.60.40.10">
    <property type="entry name" value="PPM-type phosphatase domain"/>
    <property type="match status" value="1"/>
</dbReference>
<keyword evidence="4" id="KW-1185">Reference proteome</keyword>
<dbReference type="SMART" id="SM00332">
    <property type="entry name" value="PP2Cc"/>
    <property type="match status" value="1"/>
</dbReference>
<dbReference type="SMART" id="SM00331">
    <property type="entry name" value="PP2C_SIG"/>
    <property type="match status" value="1"/>
</dbReference>
<dbReference type="InterPro" id="IPR001932">
    <property type="entry name" value="PPM-type_phosphatase-like_dom"/>
</dbReference>
<dbReference type="RefSeq" id="WP_245900485.1">
    <property type="nucleotide sequence ID" value="NZ_PVNH01000003.1"/>
</dbReference>
<dbReference type="EMBL" id="PVNH01000003">
    <property type="protein sequence ID" value="PRX49125.1"/>
    <property type="molecule type" value="Genomic_DNA"/>
</dbReference>
<comment type="caution">
    <text evidence="3">The sequence shown here is derived from an EMBL/GenBank/DDBJ whole genome shotgun (WGS) entry which is preliminary data.</text>
</comment>